<dbReference type="RefSeq" id="WP_142863207.1">
    <property type="nucleotide sequence ID" value="NZ_VJMF01000046.1"/>
</dbReference>
<proteinExistence type="predicted"/>
<dbReference type="Proteomes" id="UP000316781">
    <property type="component" value="Unassembled WGS sequence"/>
</dbReference>
<reference evidence="1 2" key="1">
    <citation type="submission" date="2019-07" db="EMBL/GenBank/DDBJ databases">
        <title>Ln-dependent methylotrophs.</title>
        <authorList>
            <person name="Tani A."/>
        </authorList>
    </citation>
    <scope>NUCLEOTIDE SEQUENCE [LARGE SCALE GENOMIC DNA]</scope>
    <source>
        <strain evidence="1 2">SM89A</strain>
    </source>
</reference>
<comment type="caution">
    <text evidence="1">The sequence shown here is derived from an EMBL/GenBank/DDBJ whole genome shotgun (WGS) entry which is preliminary data.</text>
</comment>
<protein>
    <submittedName>
        <fullName evidence="1">Uncharacterized protein</fullName>
    </submittedName>
</protein>
<gene>
    <name evidence="1" type="ORF">FM996_11970</name>
</gene>
<sequence length="96" mass="10333">MNTANLQLEGVYAILAALFGALRDKGALGQEEIDALLVDVELSLANDPLRPRDMRDSNVEAICFPARLLRLALRESAAGESFSFAQLAGRVGQETS</sequence>
<name>A0A549SS52_METSR</name>
<organism evidence="1 2">
    <name type="scientific">Methylosinus sporium</name>
    <dbReference type="NCBI Taxonomy" id="428"/>
    <lineage>
        <taxon>Bacteria</taxon>
        <taxon>Pseudomonadati</taxon>
        <taxon>Pseudomonadota</taxon>
        <taxon>Alphaproteobacteria</taxon>
        <taxon>Hyphomicrobiales</taxon>
        <taxon>Methylocystaceae</taxon>
        <taxon>Methylosinus</taxon>
    </lineage>
</organism>
<dbReference type="EMBL" id="VJMF01000046">
    <property type="protein sequence ID" value="TRL32429.1"/>
    <property type="molecule type" value="Genomic_DNA"/>
</dbReference>
<evidence type="ECO:0000313" key="1">
    <source>
        <dbReference type="EMBL" id="TRL32429.1"/>
    </source>
</evidence>
<evidence type="ECO:0000313" key="2">
    <source>
        <dbReference type="Proteomes" id="UP000316781"/>
    </source>
</evidence>
<accession>A0A549SS52</accession>
<dbReference type="AlphaFoldDB" id="A0A549SS52"/>